<dbReference type="Proteomes" id="UP000076023">
    <property type="component" value="Unassembled WGS sequence"/>
</dbReference>
<gene>
    <name evidence="4" type="ORF">TSACC_23233</name>
</gene>
<dbReference type="GO" id="GO:0016779">
    <property type="term" value="F:nucleotidyltransferase activity"/>
    <property type="evidence" value="ECO:0007669"/>
    <property type="project" value="UniProtKB-ARBA"/>
</dbReference>
<dbReference type="PANTHER" id="PTHR43584">
    <property type="entry name" value="NUCLEOTIDYL TRANSFERASE"/>
    <property type="match status" value="1"/>
</dbReference>
<reference evidence="5" key="1">
    <citation type="journal article" date="2017" name="Genome Announc.">
        <title>Draft Genome Sequence of Terrimicrobium sacchariphilum NM-5T, a Facultative Anaerobic Soil Bacterium of the Class Spartobacteria.</title>
        <authorList>
            <person name="Qiu Y.L."/>
            <person name="Tourlousse D.M."/>
            <person name="Matsuura N."/>
            <person name="Ohashi A."/>
            <person name="Sekiguchi Y."/>
        </authorList>
    </citation>
    <scope>NUCLEOTIDE SEQUENCE [LARGE SCALE GENOMIC DNA]</scope>
    <source>
        <strain evidence="5">NM-5</strain>
    </source>
</reference>
<name>A0A146GAZ5_TERSA</name>
<dbReference type="InterPro" id="IPR056729">
    <property type="entry name" value="GMPPB_C"/>
</dbReference>
<keyword evidence="1 4" id="KW-0808">Transferase</keyword>
<dbReference type="InParanoid" id="A0A146GAZ5"/>
<dbReference type="InterPro" id="IPR050065">
    <property type="entry name" value="GlmU-like"/>
</dbReference>
<evidence type="ECO:0000259" key="3">
    <source>
        <dbReference type="Pfam" id="PF25087"/>
    </source>
</evidence>
<dbReference type="OrthoDB" id="9779868at2"/>
<proteinExistence type="predicted"/>
<dbReference type="EMBL" id="BDCO01000002">
    <property type="protein sequence ID" value="GAT34799.1"/>
    <property type="molecule type" value="Genomic_DNA"/>
</dbReference>
<evidence type="ECO:0000256" key="2">
    <source>
        <dbReference type="ARBA" id="ARBA00023315"/>
    </source>
</evidence>
<dbReference type="AlphaFoldDB" id="A0A146GAZ5"/>
<dbReference type="SUPFAM" id="SSF51161">
    <property type="entry name" value="Trimeric LpxA-like enzymes"/>
    <property type="match status" value="1"/>
</dbReference>
<keyword evidence="2" id="KW-0012">Acyltransferase</keyword>
<feature type="domain" description="Mannose-1-phosphate guanyltransferase C-terminal" evidence="3">
    <location>
        <begin position="72"/>
        <end position="145"/>
    </location>
</feature>
<keyword evidence="5" id="KW-1185">Reference proteome</keyword>
<dbReference type="Pfam" id="PF25087">
    <property type="entry name" value="GMPPB_C"/>
    <property type="match status" value="1"/>
</dbReference>
<comment type="caution">
    <text evidence="4">The sequence shown here is derived from an EMBL/GenBank/DDBJ whole genome shotgun (WGS) entry which is preliminary data.</text>
</comment>
<dbReference type="PANTHER" id="PTHR43584:SF8">
    <property type="entry name" value="N-ACETYLMURAMATE ALPHA-1-PHOSPHATE URIDYLYLTRANSFERASE"/>
    <property type="match status" value="1"/>
</dbReference>
<protein>
    <submittedName>
        <fullName evidence="4">Transferase hexapeptide</fullName>
    </submittedName>
</protein>
<dbReference type="STRING" id="690879.TSACC_23233"/>
<evidence type="ECO:0000313" key="5">
    <source>
        <dbReference type="Proteomes" id="UP000076023"/>
    </source>
</evidence>
<dbReference type="RefSeq" id="WP_075080797.1">
    <property type="nucleotide sequence ID" value="NZ_BDCO01000002.1"/>
</dbReference>
<dbReference type="GO" id="GO:0016746">
    <property type="term" value="F:acyltransferase activity"/>
    <property type="evidence" value="ECO:0007669"/>
    <property type="project" value="UniProtKB-KW"/>
</dbReference>
<organism evidence="4 5">
    <name type="scientific">Terrimicrobium sacchariphilum</name>
    <dbReference type="NCBI Taxonomy" id="690879"/>
    <lineage>
        <taxon>Bacteria</taxon>
        <taxon>Pseudomonadati</taxon>
        <taxon>Verrucomicrobiota</taxon>
        <taxon>Terrimicrobiia</taxon>
        <taxon>Terrimicrobiales</taxon>
        <taxon>Terrimicrobiaceae</taxon>
        <taxon>Terrimicrobium</taxon>
    </lineage>
</organism>
<dbReference type="InterPro" id="IPR011004">
    <property type="entry name" value="Trimer_LpxA-like_sf"/>
</dbReference>
<dbReference type="Gene3D" id="2.160.10.10">
    <property type="entry name" value="Hexapeptide repeat proteins"/>
    <property type="match status" value="1"/>
</dbReference>
<sequence>MFEPDRFLDLTRTEHRVIFENVEAVWQALPKISAYLQFRLKPGIYGKLIGKPFISNAVFIGRGTVIEHGAMIKGPAWIGEGCEIRNGCYIRENVIIGNGVVAGNSCEFKNCLVFDEAQVPHYNYVGDSILGYKAHLGAGVILSNVKLDKREVSLVGPEGKPVSTGLRKFGAIVGDEAEVGCNSVLSPGSIIGRRSILYPGIQWRGVLGENQIAKVRQPVDIVPRRD</sequence>
<accession>A0A146GAZ5</accession>
<evidence type="ECO:0000313" key="4">
    <source>
        <dbReference type="EMBL" id="GAT34799.1"/>
    </source>
</evidence>
<evidence type="ECO:0000256" key="1">
    <source>
        <dbReference type="ARBA" id="ARBA00022679"/>
    </source>
</evidence>